<feature type="binding site" evidence="18">
    <location>
        <position position="410"/>
    </location>
    <ligand>
        <name>ATP</name>
        <dbReference type="ChEBI" id="CHEBI:30616"/>
    </ligand>
</feature>
<dbReference type="InterPro" id="IPR036565">
    <property type="entry name" value="Mur-like_cat_sf"/>
</dbReference>
<comment type="subcellular location">
    <subcellularLocation>
        <location evidence="3">Cytoplasm</location>
    </subcellularLocation>
    <subcellularLocation>
        <location evidence="1">Mitochondrion inner membrane</location>
    </subcellularLocation>
    <subcellularLocation>
        <location evidence="2">Mitochondrion matrix</location>
    </subcellularLocation>
</comment>
<keyword evidence="11" id="KW-0999">Mitochondrion inner membrane</keyword>
<evidence type="ECO:0000256" key="5">
    <source>
        <dbReference type="ARBA" id="ARBA00008276"/>
    </source>
</evidence>
<dbReference type="GO" id="GO:0046872">
    <property type="term" value="F:metal ion binding"/>
    <property type="evidence" value="ECO:0007669"/>
    <property type="project" value="UniProtKB-KW"/>
</dbReference>
<comment type="cofactor">
    <cofactor evidence="17">
        <name>a monovalent cation</name>
        <dbReference type="ChEBI" id="CHEBI:60242"/>
    </cofactor>
    <text evidence="17">A monovalent cation.</text>
</comment>
<evidence type="ECO:0000256" key="7">
    <source>
        <dbReference type="ARBA" id="ARBA00022563"/>
    </source>
</evidence>
<keyword evidence="14" id="KW-0496">Mitochondrion</keyword>
<keyword evidence="10 18" id="KW-0547">Nucleotide-binding</keyword>
<dbReference type="EMBL" id="AVOT02022367">
    <property type="protein sequence ID" value="MBW0511758.1"/>
    <property type="molecule type" value="Genomic_DNA"/>
</dbReference>
<evidence type="ECO:0000313" key="21">
    <source>
        <dbReference type="EMBL" id="MBW0511758.1"/>
    </source>
</evidence>
<feature type="compositionally biased region" description="Low complexity" evidence="20">
    <location>
        <begin position="344"/>
        <end position="361"/>
    </location>
</feature>
<evidence type="ECO:0000256" key="3">
    <source>
        <dbReference type="ARBA" id="ARBA00004496"/>
    </source>
</evidence>
<dbReference type="Gene3D" id="3.40.1190.10">
    <property type="entry name" value="Mur-like, catalytic domain"/>
    <property type="match status" value="1"/>
</dbReference>
<feature type="binding site" evidence="19">
    <location>
        <position position="125"/>
    </location>
    <ligand>
        <name>Mg(2+)</name>
        <dbReference type="ChEBI" id="CHEBI:18420"/>
        <label>1</label>
    </ligand>
</feature>
<gene>
    <name evidence="21" type="ORF">O181_051473</name>
</gene>
<dbReference type="InterPro" id="IPR018109">
    <property type="entry name" value="Folylpolyglutamate_synth_CS"/>
</dbReference>
<protein>
    <recommendedName>
        <fullName evidence="17">Folylpolyglutamate synthase</fullName>
        <ecNumber evidence="17">6.3.2.17</ecNumber>
    </recommendedName>
    <alternativeName>
        <fullName evidence="17">Folylpoly-gamma-glutamate synthetase</fullName>
    </alternativeName>
    <alternativeName>
        <fullName evidence="17">Tetrahydrofolylpolyglutamate synthase</fullName>
    </alternativeName>
</protein>
<evidence type="ECO:0000256" key="13">
    <source>
        <dbReference type="ARBA" id="ARBA00022842"/>
    </source>
</evidence>
<dbReference type="EC" id="6.3.2.17" evidence="17"/>
<dbReference type="GO" id="GO:0005759">
    <property type="term" value="C:mitochondrial matrix"/>
    <property type="evidence" value="ECO:0007669"/>
    <property type="project" value="UniProtKB-SubCell"/>
</dbReference>
<evidence type="ECO:0000256" key="11">
    <source>
        <dbReference type="ARBA" id="ARBA00022792"/>
    </source>
</evidence>
<dbReference type="AlphaFoldDB" id="A0A9Q3E103"/>
<feature type="region of interest" description="Disordered" evidence="20">
    <location>
        <begin position="340"/>
        <end position="361"/>
    </location>
</feature>
<organism evidence="21 22">
    <name type="scientific">Austropuccinia psidii MF-1</name>
    <dbReference type="NCBI Taxonomy" id="1389203"/>
    <lineage>
        <taxon>Eukaryota</taxon>
        <taxon>Fungi</taxon>
        <taxon>Dikarya</taxon>
        <taxon>Basidiomycota</taxon>
        <taxon>Pucciniomycotina</taxon>
        <taxon>Pucciniomycetes</taxon>
        <taxon>Pucciniales</taxon>
        <taxon>Sphaerophragmiaceae</taxon>
        <taxon>Austropuccinia</taxon>
    </lineage>
</organism>
<evidence type="ECO:0000256" key="16">
    <source>
        <dbReference type="ARBA" id="ARBA00047493"/>
    </source>
</evidence>
<dbReference type="Proteomes" id="UP000765509">
    <property type="component" value="Unassembled WGS sequence"/>
</dbReference>
<evidence type="ECO:0000256" key="18">
    <source>
        <dbReference type="PIRSR" id="PIRSR038895-1"/>
    </source>
</evidence>
<dbReference type="PIRSF" id="PIRSF038895">
    <property type="entry name" value="FPGS"/>
    <property type="match status" value="1"/>
</dbReference>
<dbReference type="GO" id="GO:0005524">
    <property type="term" value="F:ATP binding"/>
    <property type="evidence" value="ECO:0007669"/>
    <property type="project" value="UniProtKB-KW"/>
</dbReference>
<dbReference type="NCBIfam" id="TIGR01499">
    <property type="entry name" value="folC"/>
    <property type="match status" value="1"/>
</dbReference>
<keyword evidence="15" id="KW-0472">Membrane</keyword>
<keyword evidence="22" id="KW-1185">Reference proteome</keyword>
<dbReference type="InterPro" id="IPR023600">
    <property type="entry name" value="Folylpolyglutamate_synth_euk"/>
</dbReference>
<evidence type="ECO:0000256" key="14">
    <source>
        <dbReference type="ARBA" id="ARBA00023128"/>
    </source>
</evidence>
<dbReference type="OrthoDB" id="5212574at2759"/>
<evidence type="ECO:0000256" key="8">
    <source>
        <dbReference type="ARBA" id="ARBA00022598"/>
    </source>
</evidence>
<dbReference type="PANTHER" id="PTHR11136">
    <property type="entry name" value="FOLYLPOLYGLUTAMATE SYNTHASE-RELATED"/>
    <property type="match status" value="1"/>
</dbReference>
<evidence type="ECO:0000256" key="19">
    <source>
        <dbReference type="PIRSR" id="PIRSR038895-2"/>
    </source>
</evidence>
<evidence type="ECO:0000256" key="20">
    <source>
        <dbReference type="SAM" id="MobiDB-lite"/>
    </source>
</evidence>
<feature type="binding site" evidence="18">
    <location>
        <position position="393"/>
    </location>
    <ligand>
        <name>ATP</name>
        <dbReference type="ChEBI" id="CHEBI:30616"/>
    </ligand>
</feature>
<evidence type="ECO:0000256" key="12">
    <source>
        <dbReference type="ARBA" id="ARBA00022840"/>
    </source>
</evidence>
<dbReference type="SUPFAM" id="SSF53623">
    <property type="entry name" value="MurD-like peptide ligases, catalytic domain"/>
    <property type="match status" value="1"/>
</dbReference>
<evidence type="ECO:0000256" key="9">
    <source>
        <dbReference type="ARBA" id="ARBA00022723"/>
    </source>
</evidence>
<comment type="catalytic activity">
    <reaction evidence="16 17">
        <text>(6S)-5,6,7,8-tetrahydrofolyl-(gamma-L-Glu)(n) + L-glutamate + ATP = (6S)-5,6,7,8-tetrahydrofolyl-(gamma-L-Glu)(n+1) + ADP + phosphate + H(+)</text>
        <dbReference type="Rhea" id="RHEA:10580"/>
        <dbReference type="Rhea" id="RHEA-COMP:14738"/>
        <dbReference type="Rhea" id="RHEA-COMP:14740"/>
        <dbReference type="ChEBI" id="CHEBI:15378"/>
        <dbReference type="ChEBI" id="CHEBI:29985"/>
        <dbReference type="ChEBI" id="CHEBI:30616"/>
        <dbReference type="ChEBI" id="CHEBI:43474"/>
        <dbReference type="ChEBI" id="CHEBI:141005"/>
        <dbReference type="ChEBI" id="CHEBI:456216"/>
        <dbReference type="EC" id="6.3.2.17"/>
    </reaction>
</comment>
<keyword evidence="8 17" id="KW-0436">Ligase</keyword>
<dbReference type="InterPro" id="IPR036615">
    <property type="entry name" value="Mur_ligase_C_dom_sf"/>
</dbReference>
<comment type="caution">
    <text evidence="21">The sequence shown here is derived from an EMBL/GenBank/DDBJ whole genome shotgun (WGS) entry which is preliminary data.</text>
</comment>
<evidence type="ECO:0000256" key="15">
    <source>
        <dbReference type="ARBA" id="ARBA00023136"/>
    </source>
</evidence>
<comment type="function">
    <text evidence="17">Catalyzes conversion of folates to polyglutamate derivatives allowing concentration of folate compounds in the cell and the intracellular retention of these cofactors, which are important substrates for most of the folate-dependent enzymes that are involved in one-carbon transfer reactions involved in purine, pyrimidine and amino acid synthesis.</text>
</comment>
<keyword evidence="13 19" id="KW-0460">Magnesium</keyword>
<feature type="binding site" evidence="19">
    <location>
        <position position="227"/>
    </location>
    <ligand>
        <name>Mg(2+)</name>
        <dbReference type="ChEBI" id="CHEBI:18420"/>
        <label>1</label>
    </ligand>
</feature>
<dbReference type="SUPFAM" id="SSF53244">
    <property type="entry name" value="MurD-like peptide ligases, peptide-binding domain"/>
    <property type="match status" value="1"/>
</dbReference>
<comment type="pathway">
    <text evidence="4 17">Cofactor biosynthesis; tetrahydrofolylpolyglutamate biosynthesis.</text>
</comment>
<proteinExistence type="inferred from homology"/>
<keyword evidence="6" id="KW-0963">Cytoplasm</keyword>
<evidence type="ECO:0000256" key="10">
    <source>
        <dbReference type="ARBA" id="ARBA00022741"/>
    </source>
</evidence>
<keyword evidence="7 17" id="KW-0554">One-carbon metabolism</keyword>
<dbReference type="GO" id="GO:0005743">
    <property type="term" value="C:mitochondrial inner membrane"/>
    <property type="evidence" value="ECO:0007669"/>
    <property type="project" value="UniProtKB-SubCell"/>
</dbReference>
<sequence length="590" mass="65647">MNLSRQAFRPSHLQLTRQYYKRCDHKKMSCEYKNRDYEEAVIALNRLQSNANVLASIQAAGPLPSKEVFASTNYYLRRAGYRPQDLNELNAIHISGTKGKGSTSAFCYSLLNDINPSSKIGLFTSPHLVAVRERIQINGKPLSEGKFAEYFWQVWDRFDDGQGEPLQPELPIRPAYFRYLVYLAYHVFLAERVDASIFEVGIGGLLDATNLIPSPIVTGVTSLGFDHVQLLGHSILEIAGHKGGIFKPGVPALTVAQYYPETLEVLKARALEVKASSFTTVPKNTALDDIQLGLAGEHQKLNASLAIALVNTFLGSPRIRKTCKEMDLTLIKDETATNKPMAELKLPSDPSPISSSSASSSLSLPQLPAELVSPNPLSTEILRGLQNVEFSGRCQKILDRKIKNLYWYIDGAHTIESMKFCGNWFKTEINQLSTQGIGDNNNQNYRKINKVLIFNCTNGRSPQDLLKSLLDALGSVSEKETLSIESFDCAIFTPNITYMNQTYKPDLKSVASDTKEKSDISENLKNWNKVWNQLPNLHLRDTKIKVTSSIEESINQIKNSIATEPNSIYCVLVTGSLHLIGGVIEILESN</sequence>
<evidence type="ECO:0000313" key="22">
    <source>
        <dbReference type="Proteomes" id="UP000765509"/>
    </source>
</evidence>
<dbReference type="GO" id="GO:0004326">
    <property type="term" value="F:tetrahydrofolylpolyglutamate synthase activity"/>
    <property type="evidence" value="ECO:0007669"/>
    <property type="project" value="UniProtKB-EC"/>
</dbReference>
<dbReference type="PANTHER" id="PTHR11136:SF5">
    <property type="entry name" value="FOLYLPOLYGLUTAMATE SYNTHASE, MITOCHONDRIAL"/>
    <property type="match status" value="1"/>
</dbReference>
<keyword evidence="12 18" id="KW-0067">ATP-binding</keyword>
<accession>A0A9Q3E103</accession>
<evidence type="ECO:0000256" key="1">
    <source>
        <dbReference type="ARBA" id="ARBA00004273"/>
    </source>
</evidence>
<reference evidence="21" key="1">
    <citation type="submission" date="2021-03" db="EMBL/GenBank/DDBJ databases">
        <title>Draft genome sequence of rust myrtle Austropuccinia psidii MF-1, a brazilian biotype.</title>
        <authorList>
            <person name="Quecine M.C."/>
            <person name="Pachon D.M.R."/>
            <person name="Bonatelli M.L."/>
            <person name="Correr F.H."/>
            <person name="Franceschini L.M."/>
            <person name="Leite T.F."/>
            <person name="Margarido G.R.A."/>
            <person name="Almeida C.A."/>
            <person name="Ferrarezi J.A."/>
            <person name="Labate C.A."/>
        </authorList>
    </citation>
    <scope>NUCLEOTIDE SEQUENCE</scope>
    <source>
        <strain evidence="21">MF-1</strain>
    </source>
</reference>
<dbReference type="GO" id="GO:0005829">
    <property type="term" value="C:cytosol"/>
    <property type="evidence" value="ECO:0007669"/>
    <property type="project" value="TreeGrafter"/>
</dbReference>
<dbReference type="InterPro" id="IPR001645">
    <property type="entry name" value="Folylpolyglutamate_synth"/>
</dbReference>
<dbReference type="PROSITE" id="PS01012">
    <property type="entry name" value="FOLYLPOLYGLU_SYNT_2"/>
    <property type="match status" value="1"/>
</dbReference>
<feature type="binding site" evidence="19">
    <location>
        <position position="199"/>
    </location>
    <ligand>
        <name>Mg(2+)</name>
        <dbReference type="ChEBI" id="CHEBI:18420"/>
        <label>1</label>
    </ligand>
</feature>
<evidence type="ECO:0000256" key="6">
    <source>
        <dbReference type="ARBA" id="ARBA00022490"/>
    </source>
</evidence>
<keyword evidence="9 19" id="KW-0479">Metal-binding</keyword>
<dbReference type="Gene3D" id="3.90.190.20">
    <property type="entry name" value="Mur ligase, C-terminal domain"/>
    <property type="match status" value="1"/>
</dbReference>
<evidence type="ECO:0000256" key="17">
    <source>
        <dbReference type="PIRNR" id="PIRNR038895"/>
    </source>
</evidence>
<evidence type="ECO:0000256" key="2">
    <source>
        <dbReference type="ARBA" id="ARBA00004305"/>
    </source>
</evidence>
<name>A0A9Q3E103_9BASI</name>
<evidence type="ECO:0000256" key="4">
    <source>
        <dbReference type="ARBA" id="ARBA00005150"/>
    </source>
</evidence>
<comment type="similarity">
    <text evidence="5 17">Belongs to the folylpolyglutamate synthase family.</text>
</comment>
<dbReference type="GO" id="GO:0006730">
    <property type="term" value="P:one-carbon metabolic process"/>
    <property type="evidence" value="ECO:0007669"/>
    <property type="project" value="UniProtKB-KW"/>
</dbReference>